<organism evidence="2 3">
    <name type="scientific">Tetrahymena thermophila (strain SB210)</name>
    <dbReference type="NCBI Taxonomy" id="312017"/>
    <lineage>
        <taxon>Eukaryota</taxon>
        <taxon>Sar</taxon>
        <taxon>Alveolata</taxon>
        <taxon>Ciliophora</taxon>
        <taxon>Intramacronucleata</taxon>
        <taxon>Oligohymenophorea</taxon>
        <taxon>Hymenostomatida</taxon>
        <taxon>Tetrahymenina</taxon>
        <taxon>Tetrahymenidae</taxon>
        <taxon>Tetrahymena</taxon>
    </lineage>
</organism>
<evidence type="ECO:0000313" key="3">
    <source>
        <dbReference type="Proteomes" id="UP000009168"/>
    </source>
</evidence>
<dbReference type="SMART" id="SM00261">
    <property type="entry name" value="FU"/>
    <property type="match status" value="5"/>
</dbReference>
<reference evidence="3" key="1">
    <citation type="journal article" date="2006" name="PLoS Biol.">
        <title>Macronuclear genome sequence of the ciliate Tetrahymena thermophila, a model eukaryote.</title>
        <authorList>
            <person name="Eisen J.A."/>
            <person name="Coyne R.S."/>
            <person name="Wu M."/>
            <person name="Wu D."/>
            <person name="Thiagarajan M."/>
            <person name="Wortman J.R."/>
            <person name="Badger J.H."/>
            <person name="Ren Q."/>
            <person name="Amedeo P."/>
            <person name="Jones K.M."/>
            <person name="Tallon L.J."/>
            <person name="Delcher A.L."/>
            <person name="Salzberg S.L."/>
            <person name="Silva J.C."/>
            <person name="Haas B.J."/>
            <person name="Majoros W.H."/>
            <person name="Farzad M."/>
            <person name="Carlton J.M."/>
            <person name="Smith R.K. Jr."/>
            <person name="Garg J."/>
            <person name="Pearlman R.E."/>
            <person name="Karrer K.M."/>
            <person name="Sun L."/>
            <person name="Manning G."/>
            <person name="Elde N.C."/>
            <person name="Turkewitz A.P."/>
            <person name="Asai D.J."/>
            <person name="Wilkes D.E."/>
            <person name="Wang Y."/>
            <person name="Cai H."/>
            <person name="Collins K."/>
            <person name="Stewart B.A."/>
            <person name="Lee S.R."/>
            <person name="Wilamowska K."/>
            <person name="Weinberg Z."/>
            <person name="Ruzzo W.L."/>
            <person name="Wloga D."/>
            <person name="Gaertig J."/>
            <person name="Frankel J."/>
            <person name="Tsao C.-C."/>
            <person name="Gorovsky M.A."/>
            <person name="Keeling P.J."/>
            <person name="Waller R.F."/>
            <person name="Patron N.J."/>
            <person name="Cherry J.M."/>
            <person name="Stover N.A."/>
            <person name="Krieger C.J."/>
            <person name="del Toro C."/>
            <person name="Ryder H.F."/>
            <person name="Williamson S.C."/>
            <person name="Barbeau R.A."/>
            <person name="Hamilton E.P."/>
            <person name="Orias E."/>
        </authorList>
    </citation>
    <scope>NUCLEOTIDE SEQUENCE [LARGE SCALE GENOMIC DNA]</scope>
    <source>
        <strain evidence="3">SB210</strain>
    </source>
</reference>
<dbReference type="InterPro" id="IPR009030">
    <property type="entry name" value="Growth_fac_rcpt_cys_sf"/>
</dbReference>
<dbReference type="InParanoid" id="Q24F35"/>
<dbReference type="PANTHER" id="PTHR15332">
    <property type="entry name" value="PROPROTEIN CONVERTASE SUBTILISIN_KEXIN TYPE 5-LIKE"/>
    <property type="match status" value="1"/>
</dbReference>
<keyword evidence="1" id="KW-0812">Transmembrane</keyword>
<dbReference type="RefSeq" id="XP_001026617.2">
    <property type="nucleotide sequence ID" value="XM_001026617.2"/>
</dbReference>
<dbReference type="EMBL" id="GG662297">
    <property type="protein sequence ID" value="EAS06372.2"/>
    <property type="molecule type" value="Genomic_DNA"/>
</dbReference>
<dbReference type="HOGENOM" id="CLU_226699_0_0_1"/>
<dbReference type="Proteomes" id="UP000009168">
    <property type="component" value="Unassembled WGS sequence"/>
</dbReference>
<sequence>MDDYTALQTQLVWNFDFFYTKANPKTYFNVAKQMKIYPSNYDTGDSQILLVKQGTVFKTDYVNPLEFGGLVVTFHFKISSLQFANLKLFQIVNNQVQISISLDSSQNIYLNTQQIQGVQYDKWNQITLIVKTLILNQVYLIVNTLQNQAQNISFNQQFLLGQLQFGDLQNTSDIQFSHIRYYKGTFLTSNEGNCLLQNSRNTVSCIICQSGFFINYQSSLTCSSQILPSIDVNKDNIIDWNENFQSCPKGMVYDPISYQCNCMNQFYLQSNNTCAKCPSYCDGCINQQTCIQQDPQRLANGICQNGYFDDGFECQQCSQKCDSCLKTQDFCLICSNYRINPPECNCDYDKFMEINGICTQIVCDKSCDKCQFDISNQSITCLKCKTGRENPPQCTCLQNYEENSDGSCSQQKCNLGYQYDSNTKNCIVIGCPVGKSLTILNNQKLCLENMDVSLSVSLNTNNTKFVSTSQQFVLNQIYTKKQIQFEIGPFLLEESTLANKMADQAIDYFKNQNQDTLRFFQSFQIILYILNTVQPSVLFLLLKAQLPPNLYKFYQMIGLLIYPDVVDYQSTNFKQEFELFYMDLNSTEVYQSGNIIFKKLGFSNSFLINKFQSINQIAKQRINSENDSNLLMVIQSIMVQFTFLDQQSWAVRYEFPIISCILNAVVFIISATLTYLQKPYKNCLSRYIKLIGEIIMSVCWFIHIFITCIMCIRISPKISHDLQILKWGNKISNAQNYYKLSDGTKNIDCDRSLNSQVVQGIDIFQNIGMNTPASILNISGWIFLRGFQQKYYTIFSIHQASNLVFSLQYTLVPSPKMKVSLYSIEQTADYSFLTQKQWLFFMTQINYSQVSLDLSSNTYLIGNNINVALPSISFNTNIIHFDKNNLFINFGLPGNSLSVESSCSFTRDFVIVWDFDFYQSILGARRYDLSDFKTYILWNYDLFYIKSNQGQLISQQVRQSKIKSPFLFQQNDNQGIFETLRAGQVFTTDFINVSDVQGLTFSFQVYLTGQILSDTQIITLISENSQLIFGFNKDYKFTLKIIENGNKQEQQTLTRTIQYQEWTQFLMVFKIGLFQKVEFQISSNSVMNNFRFKLIKINKNVQVKFGSTENLIDIKFNNIFIVKGSYLGFSQQCLYLLPTNQCLVCSQGQYSIDFQNNMNCVDQSTIIQNPDGFNQKLWNRTVCAKDQLNVGNDCICRNQFYKQGNECFRCPSYCNGCISAQICKEKHINRNNQGQCQSGYFDDGFNCILRAFSIQEYNLALNYQNSQYNCNLAIADSSLHTFDNNLMQIQQNQSILYSFSFSLTQQPADYSVISILTDNGIEVFTILAINKKIHVYIQGNDALSIEFKESETTWVAIYTNWNLLQLFVFTEAQMNVKSAPISPSIAINSPKICVGSCYSTVFPKYICANLGERPFILIKDISIIQEKTDILFLISKPMIKIAQFRSIKSSLQPEQIILINQSQQIFIDFQDSLKYIDEFKGFLFDQNTSAQIILDTTYQSPITFSTSIFIEKMEKTVLLLSYDNVQYYLVPQEDLNRIFIRICFKLDCADSNYSSLIFNEPNFLLILYRNKSPFTTDYSFLQFEVYCNYKKEQLNIVQSGYQISFFSNLMLGLQNQLDETSMFLNNISLYTGDGYLYSDYTNLNNCFIYINISPRECLVAKQDHLVINGKVASIQECLNLNKNYIQNQGYYQINPFTKECFIKCLIQNAFPDQKNNCICNKGYFLSIDQNGNKQCKKCSKQCKTCLNNQDYCLECQSDDLIAPQCQCHKDNFYLDQNNQCQICSPQCKSCEKKENNCLACTNGRTNPPLCECDHSEFDIDGNQCSKRNCSKKCQKCLQDLNTCTQCSKFRENPPICNCQYGYFQGINENCVKCNLNEYFDNNLKICIPCLSPCLTCSQIGSNCQSCINEYILDGNVCKCPNGNISQISEKGDIYCLELMDLTCQIKLQQNIYKITLTFEHSLRYFDIQEKSKQIEIVSIYIPQIEQSAFSINNFQIYRENLSFDFVPKASFLALSAKMYIKYPQIFISQDSKYILSDKYVKKPFEFEIGPYIISQQTQESIVINSALEVLNDQINQNQVFTLRNFNQ</sequence>
<protein>
    <submittedName>
        <fullName evidence="2">Bowman-birk serine protease inhibitor family protein</fullName>
    </submittedName>
</protein>
<accession>Q24F35</accession>
<dbReference type="KEGG" id="tet:TTHERM_00944110"/>
<dbReference type="InterPro" id="IPR006212">
    <property type="entry name" value="Furin_repeat"/>
</dbReference>
<dbReference type="GeneID" id="7837224"/>
<feature type="transmembrane region" description="Helical" evidence="1">
    <location>
        <begin position="655"/>
        <end position="675"/>
    </location>
</feature>
<keyword evidence="1" id="KW-1133">Transmembrane helix</keyword>
<dbReference type="OrthoDB" id="313494at2759"/>
<evidence type="ECO:0000313" key="2">
    <source>
        <dbReference type="EMBL" id="EAS06372.2"/>
    </source>
</evidence>
<dbReference type="SUPFAM" id="SSF57184">
    <property type="entry name" value="Growth factor receptor domain"/>
    <property type="match status" value="4"/>
</dbReference>
<name>Q24F35_TETTS</name>
<keyword evidence="1" id="KW-0472">Membrane</keyword>
<evidence type="ECO:0000256" key="1">
    <source>
        <dbReference type="SAM" id="Phobius"/>
    </source>
</evidence>
<dbReference type="eggNOG" id="KOG3525">
    <property type="taxonomic scope" value="Eukaryota"/>
</dbReference>
<dbReference type="PANTHER" id="PTHR15332:SF175">
    <property type="entry name" value="PROPROTEIN CONVERTASE SUBTILISIN_KEXIN TYPE 5-LIKE"/>
    <property type="match status" value="1"/>
</dbReference>
<gene>
    <name evidence="2" type="ORF">TTHERM_00944110</name>
</gene>
<proteinExistence type="predicted"/>
<keyword evidence="3" id="KW-1185">Reference proteome</keyword>
<feature type="transmembrane region" description="Helical" evidence="1">
    <location>
        <begin position="687"/>
        <end position="706"/>
    </location>
</feature>